<proteinExistence type="predicted"/>
<keyword evidence="4" id="KW-1185">Reference proteome</keyword>
<feature type="compositionally biased region" description="Basic and acidic residues" evidence="1">
    <location>
        <begin position="433"/>
        <end position="443"/>
    </location>
</feature>
<organism evidence="3 4">
    <name type="scientific">Candida albicans (strain SC5314 / ATCC MYA-2876)</name>
    <name type="common">Yeast</name>
    <dbReference type="NCBI Taxonomy" id="237561"/>
    <lineage>
        <taxon>Eukaryota</taxon>
        <taxon>Fungi</taxon>
        <taxon>Dikarya</taxon>
        <taxon>Ascomycota</taxon>
        <taxon>Saccharomycotina</taxon>
        <taxon>Pichiomycetes</taxon>
        <taxon>Debaryomycetaceae</taxon>
        <taxon>Candida/Lodderomyces clade</taxon>
        <taxon>Candida</taxon>
    </lineage>
</organism>
<dbReference type="InParanoid" id="A0A1D8PNM5"/>
<feature type="region of interest" description="Disordered" evidence="1">
    <location>
        <begin position="59"/>
        <end position="203"/>
    </location>
</feature>
<dbReference type="VEuPathDB" id="FungiDB:C5_03300C_A"/>
<dbReference type="eggNOG" id="ENOG502SNTU">
    <property type="taxonomic scope" value="Eukaryota"/>
</dbReference>
<sequence length="765" mass="90169">MYGLRSSVKNLLKHRYYYLGGGGFSYRINQRSFHQNRILRKDEKTKELLKNLGLNLQKGTINRSNKTKDNNNNKSGSSVKNEKTNDNGDENEGNEGNVTRINENDNGDDDKTDNQLVSTVTDIPPDPNEIETKSTKSNDNNNNNNNSNTIKTNSHGNNNSTASNGINNKKISSEPNKNKKSMKPTKPGKLGKPGKLNKIKPSNVDENIVHEQLENAFVTVALMTNKEFLEQIALDGRNFPFKHFKSDYLIDRQEILRQIPDMINIFNKQDMKKIEQIYQNLSKLDQDKSMHLQFLKQSFIDYKNDLLYLDQFLRGINSKFKQYRRGEVRYFFVYPTVFEHVHDKILHQYNVVGFDRSLFGMPLDKQLDKLVLPREFIQDLPQFDNIIELNKIDASLGFKLVEEQQFGKLIDSLWDPRMVKPLKELQKEYKERLNEQKKDKNQQLEKQLQPPLKSKDDTINGKQPDKKFIVIKKGGYRQIKLKESSLQYSPVIRRIEEEIELMINDLNKQIKTTLESDNIKVLIPNENENENDKNDKETITTFTSPTGSQPTSRIKTNFYEIVFKKKIYQGYLVSVERLISKNFNILPNYALLYHKINYPPLIKRKLLNHIFKIFLININEKFNYLQKIKYLTQRQQIEFHKKLIKQIKYIIRFKLLRYFDNNTLNQTTNSLKLNNLNVFHHEEEEEEERYDNNFDKSKQRQRKTFGGAHAVIFNPYTDNCFKRIYWISSPYPSSIIKRQNMNLKRKFTKIKFKTIDERYITTTIA</sequence>
<reference evidence="3 4" key="3">
    <citation type="journal article" date="2013" name="Genome Biol.">
        <title>Assembly of a phased diploid Candida albicans genome facilitates allele-specific measurements and provides a simple model for repeat and indel structure.</title>
        <authorList>
            <person name="Muzzey D."/>
            <person name="Schwartz K."/>
            <person name="Weissman J.S."/>
            <person name="Sherlock G."/>
        </authorList>
    </citation>
    <scope>NUCLEOTIDE SEQUENCE [LARGE SCALE GENOMIC DNA]</scope>
    <source>
        <strain evidence="4">SC5314 / ATCC MYA-2876</strain>
    </source>
</reference>
<feature type="region of interest" description="Disordered" evidence="1">
    <location>
        <begin position="527"/>
        <end position="548"/>
    </location>
</feature>
<name>A0A1D8PNM5_CANAL</name>
<evidence type="ECO:0000256" key="1">
    <source>
        <dbReference type="SAM" id="MobiDB-lite"/>
    </source>
</evidence>
<evidence type="ECO:0000313" key="3">
    <source>
        <dbReference type="EMBL" id="AOW29745.1"/>
    </source>
</evidence>
<dbReference type="EMBL" id="CP017627">
    <property type="protein sequence ID" value="AOW29745.1"/>
    <property type="molecule type" value="Genomic_DNA"/>
</dbReference>
<feature type="compositionally biased region" description="Low complexity" evidence="1">
    <location>
        <begin position="137"/>
        <end position="168"/>
    </location>
</feature>
<reference evidence="3 4" key="2">
    <citation type="journal article" date="2007" name="Genome Biol.">
        <title>Assembly of the Candida albicans genome into sixteen supercontigs aligned on the eight chromosomes.</title>
        <authorList>
            <person name="van het Hoog M."/>
            <person name="Rast T.J."/>
            <person name="Martchenko M."/>
            <person name="Grindle S."/>
            <person name="Dignard D."/>
            <person name="Hogues H."/>
            <person name="Cuomo C."/>
            <person name="Berriman M."/>
            <person name="Scherer S."/>
            <person name="Magee B.B."/>
            <person name="Whiteway M."/>
            <person name="Chibana H."/>
            <person name="Nantel A."/>
            <person name="Magee P.T."/>
        </authorList>
    </citation>
    <scope>GENOME REANNOTATION</scope>
    <source>
        <strain evidence="4">SC5314 / ATCC MYA-2876</strain>
    </source>
</reference>
<dbReference type="GeneID" id="3646357"/>
<reference evidence="3 4" key="1">
    <citation type="journal article" date="2004" name="Proc. Natl. Acad. Sci. U.S.A.">
        <title>The diploid genome sequence of Candida albicans.</title>
        <authorList>
            <person name="Jones T."/>
            <person name="Federspiel N.A."/>
            <person name="Chibana H."/>
            <person name="Dungan J."/>
            <person name="Kalman S."/>
            <person name="Magee B.B."/>
            <person name="Newport G."/>
            <person name="Thorstenson Y.R."/>
            <person name="Agabian N."/>
            <person name="Magee P.T."/>
            <person name="Davis R.W."/>
            <person name="Scherer S."/>
        </authorList>
    </citation>
    <scope>NUCLEOTIDE SEQUENCE [LARGE SCALE GENOMIC DNA]</scope>
    <source>
        <strain evidence="4">SC5314 / ATCC MYA-2876</strain>
    </source>
</reference>
<dbReference type="CGD" id="CAL0000201098">
    <property type="gene designation" value="orf19.10173"/>
</dbReference>
<evidence type="ECO:0000313" key="2">
    <source>
        <dbReference type="CGD" id="CAL0000201098"/>
    </source>
</evidence>
<dbReference type="OrthoDB" id="4076777at2759"/>
<protein>
    <submittedName>
        <fullName evidence="3">Uncharacterized protein</fullName>
    </submittedName>
</protein>
<dbReference type="KEGG" id="cal:CAALFM_C503300CA"/>
<dbReference type="AlphaFoldDB" id="A0A1D8PNM5"/>
<dbReference type="RefSeq" id="XP_712032.2">
    <property type="nucleotide sequence ID" value="XM_706939.2"/>
</dbReference>
<feature type="compositionally biased region" description="Polar residues" evidence="1">
    <location>
        <begin position="539"/>
        <end position="548"/>
    </location>
</feature>
<feature type="compositionally biased region" description="Low complexity" evidence="1">
    <location>
        <begin position="184"/>
        <end position="201"/>
    </location>
</feature>
<dbReference type="Proteomes" id="UP000000559">
    <property type="component" value="Chromosome 5"/>
</dbReference>
<gene>
    <name evidence="3" type="ordered locus">CAALFM_C503300CA</name>
    <name evidence="2" type="ordered locus">orf19.10173</name>
</gene>
<feature type="region of interest" description="Disordered" evidence="1">
    <location>
        <begin position="433"/>
        <end position="461"/>
    </location>
</feature>
<accession>A0A1D8PNM5</accession>
<evidence type="ECO:0000313" key="4">
    <source>
        <dbReference type="Proteomes" id="UP000000559"/>
    </source>
</evidence>